<evidence type="ECO:0000313" key="2">
    <source>
        <dbReference type="EMBL" id="KAF0735707.1"/>
    </source>
</evidence>
<evidence type="ECO:0000256" key="1">
    <source>
        <dbReference type="SAM" id="MobiDB-lite"/>
    </source>
</evidence>
<dbReference type="Proteomes" id="UP000481153">
    <property type="component" value="Unassembled WGS sequence"/>
</dbReference>
<keyword evidence="3" id="KW-1185">Reference proteome</keyword>
<dbReference type="VEuPathDB" id="FungiDB:AeMF1_012143"/>
<reference evidence="2 3" key="1">
    <citation type="submission" date="2019-07" db="EMBL/GenBank/DDBJ databases">
        <title>Genomics analysis of Aphanomyces spp. identifies a new class of oomycete effector associated with host adaptation.</title>
        <authorList>
            <person name="Gaulin E."/>
        </authorList>
    </citation>
    <scope>NUCLEOTIDE SEQUENCE [LARGE SCALE GENOMIC DNA]</scope>
    <source>
        <strain evidence="2 3">ATCC 201684</strain>
    </source>
</reference>
<name>A0A6G0X6S5_9STRA</name>
<accession>A0A6G0X6S5</accession>
<dbReference type="EMBL" id="VJMJ01000093">
    <property type="protein sequence ID" value="KAF0735707.1"/>
    <property type="molecule type" value="Genomic_DNA"/>
</dbReference>
<organism evidence="2 3">
    <name type="scientific">Aphanomyces euteiches</name>
    <dbReference type="NCBI Taxonomy" id="100861"/>
    <lineage>
        <taxon>Eukaryota</taxon>
        <taxon>Sar</taxon>
        <taxon>Stramenopiles</taxon>
        <taxon>Oomycota</taxon>
        <taxon>Saprolegniomycetes</taxon>
        <taxon>Saprolegniales</taxon>
        <taxon>Verrucalvaceae</taxon>
        <taxon>Aphanomyces</taxon>
    </lineage>
</organism>
<gene>
    <name evidence="2" type="ORF">Ae201684_007719</name>
</gene>
<evidence type="ECO:0000313" key="3">
    <source>
        <dbReference type="Proteomes" id="UP000481153"/>
    </source>
</evidence>
<protein>
    <recommendedName>
        <fullName evidence="4">START domain-containing protein</fullName>
    </recommendedName>
</protein>
<comment type="caution">
    <text evidence="2">The sequence shown here is derived from an EMBL/GenBank/DDBJ whole genome shotgun (WGS) entry which is preliminary data.</text>
</comment>
<proteinExistence type="predicted"/>
<feature type="region of interest" description="Disordered" evidence="1">
    <location>
        <begin position="38"/>
        <end position="66"/>
    </location>
</feature>
<dbReference type="AlphaFoldDB" id="A0A6G0X6S5"/>
<evidence type="ECO:0008006" key="4">
    <source>
        <dbReference type="Google" id="ProtNLM"/>
    </source>
</evidence>
<sequence length="448" mass="50913">MEEAPQAGALSDLQFLFASDEQLQDELAYVCTLLDGPSSTDGIETEEEKPKHTTKRKLTTPPKSSMKNKFEFRQKQEMYLLKKQVDALKLELDVARRRQATTSPKSMSKWERAARQAIAEKNMSLAENERLRAAVVEQETFLEHMQAMMTKKPRLHMLSEADTADWQSFKLAAQESLRLAAIHAIADRQVRRKEQEFIHAGVFDGTDDVFMARTIPVFLEQFRMELVESATLHAPWDLVSDAVWQVFIQSSPLPPTATETIEFIDANTIYAQFSDLTCRPAAYSNVIRKRYAQHMGTLAVWKTVQHDARMPQLSSGAVDDESGWIEVTSVDDKSCRLTMVVHVQVDPNDPLRAKQWRKWREIVTIENMTAMMDKFFILQPPPVPGMGLTAAPPVATVDRLTETTFGQYFRKGKRFEVALKDAVNDAILRYHEKIGNSPSTSSRSLTNE</sequence>